<dbReference type="Proteomes" id="UP001150941">
    <property type="component" value="Unassembled WGS sequence"/>
</dbReference>
<dbReference type="GeneID" id="83200390"/>
<reference evidence="1" key="2">
    <citation type="journal article" date="2023" name="IMA Fungus">
        <title>Comparative genomic study of the Penicillium genus elucidates a diverse pangenome and 15 lateral gene transfer events.</title>
        <authorList>
            <person name="Petersen C."/>
            <person name="Sorensen T."/>
            <person name="Nielsen M.R."/>
            <person name="Sondergaard T.E."/>
            <person name="Sorensen J.L."/>
            <person name="Fitzpatrick D.A."/>
            <person name="Frisvad J.C."/>
            <person name="Nielsen K.L."/>
        </authorList>
    </citation>
    <scope>NUCLEOTIDE SEQUENCE</scope>
    <source>
        <strain evidence="1">IBT 19713</strain>
    </source>
</reference>
<dbReference type="AlphaFoldDB" id="A0A9W9P7V5"/>
<name>A0A9W9P7V5_9EURO</name>
<sequence>MDPFLRFPAEITQEIIRNTGDFASVENLIRASPQVKAVFLADPYPLLHYLLSSHPVTFTSEIRRLVSSIVLARSLQACYTSVDEYKKLDLGTPEIREQICNPDTAAHVLHTAARIQRLSCICLTRFRANLVAAVGSQDTGDVPNAIRGRNAGRPFAWIEEYRIQWALWHLQHYADLQNVHNTPMEPDGIVQHYRDWNNIDLFMAEQIWAVASELVGMGFDCSNPVAPNEAQSNWLSDAAWGFPGHSSIPFIRSLEPPAEIERQFRFWSPPAAPAKAYKTETWLSHARSKLLAPGQMRFFRSESRDKLAGGGGRLYSRTMMDVAPYRRLGVFLWDDWRMFSVGLLSDPCLEELTTTLLSAFESVGSCERIYSWEDITPWEEMREKSLSDHTVSRAWLKLAC</sequence>
<proteinExistence type="predicted"/>
<accession>A0A9W9P7V5</accession>
<keyword evidence="2" id="KW-1185">Reference proteome</keyword>
<dbReference type="EMBL" id="JAPQKS010000003">
    <property type="protein sequence ID" value="KAJ5239171.1"/>
    <property type="molecule type" value="Genomic_DNA"/>
</dbReference>
<reference evidence="1" key="1">
    <citation type="submission" date="2022-11" db="EMBL/GenBank/DDBJ databases">
        <authorList>
            <person name="Petersen C."/>
        </authorList>
    </citation>
    <scope>NUCLEOTIDE SEQUENCE</scope>
    <source>
        <strain evidence="1">IBT 19713</strain>
    </source>
</reference>
<gene>
    <name evidence="1" type="ORF">N7468_003790</name>
</gene>
<organism evidence="1 2">
    <name type="scientific">Penicillium chermesinum</name>
    <dbReference type="NCBI Taxonomy" id="63820"/>
    <lineage>
        <taxon>Eukaryota</taxon>
        <taxon>Fungi</taxon>
        <taxon>Dikarya</taxon>
        <taxon>Ascomycota</taxon>
        <taxon>Pezizomycotina</taxon>
        <taxon>Eurotiomycetes</taxon>
        <taxon>Eurotiomycetidae</taxon>
        <taxon>Eurotiales</taxon>
        <taxon>Aspergillaceae</taxon>
        <taxon>Penicillium</taxon>
    </lineage>
</organism>
<protein>
    <submittedName>
        <fullName evidence="1">Uncharacterized protein</fullName>
    </submittedName>
</protein>
<evidence type="ECO:0000313" key="2">
    <source>
        <dbReference type="Proteomes" id="UP001150941"/>
    </source>
</evidence>
<comment type="caution">
    <text evidence="1">The sequence shown here is derived from an EMBL/GenBank/DDBJ whole genome shotgun (WGS) entry which is preliminary data.</text>
</comment>
<dbReference type="OrthoDB" id="4358152at2759"/>
<evidence type="ECO:0000313" key="1">
    <source>
        <dbReference type="EMBL" id="KAJ5239171.1"/>
    </source>
</evidence>
<dbReference type="RefSeq" id="XP_058332090.1">
    <property type="nucleotide sequence ID" value="XM_058473087.1"/>
</dbReference>